<name>A0A8J4DMC7_9ACTN</name>
<keyword evidence="3" id="KW-0249">Electron transport</keyword>
<dbReference type="CDD" id="cd02947">
    <property type="entry name" value="TRX_family"/>
    <property type="match status" value="1"/>
</dbReference>
<evidence type="ECO:0000256" key="5">
    <source>
        <dbReference type="ARBA" id="ARBA00023284"/>
    </source>
</evidence>
<evidence type="ECO:0000256" key="2">
    <source>
        <dbReference type="ARBA" id="ARBA00022448"/>
    </source>
</evidence>
<sequence>MAADIIACPKCGQRNRIPPAASGAPACGKCRARLPWVVDAGDATFANVVEESPLPVIVDFWATWCGPCRMVSPALEQVARDLAGRVKLVKVDIDRAPGLSRRFVVQAVPTLMVVEGGKVRARRSGTASAAALKNWVEQSMTAKT</sequence>
<feature type="domain" description="Thioredoxin" evidence="7">
    <location>
        <begin position="12"/>
        <end position="141"/>
    </location>
</feature>
<dbReference type="Gene3D" id="2.30.30.380">
    <property type="entry name" value="Zn-finger domain of Sec23/24"/>
    <property type="match status" value="1"/>
</dbReference>
<evidence type="ECO:0000256" key="6">
    <source>
        <dbReference type="NCBIfam" id="TIGR01068"/>
    </source>
</evidence>
<dbReference type="PANTHER" id="PTHR45663">
    <property type="entry name" value="GEO12009P1"/>
    <property type="match status" value="1"/>
</dbReference>
<dbReference type="PROSITE" id="PS51352">
    <property type="entry name" value="THIOREDOXIN_2"/>
    <property type="match status" value="1"/>
</dbReference>
<evidence type="ECO:0000256" key="1">
    <source>
        <dbReference type="ARBA" id="ARBA00008987"/>
    </source>
</evidence>
<accession>A0A8J4DMC7</accession>
<reference evidence="8" key="1">
    <citation type="submission" date="2021-01" db="EMBL/GenBank/DDBJ databases">
        <title>Whole genome shotgun sequence of Virgisporangium aliadipatigenens NBRC 105644.</title>
        <authorList>
            <person name="Komaki H."/>
            <person name="Tamura T."/>
        </authorList>
    </citation>
    <scope>NUCLEOTIDE SEQUENCE</scope>
    <source>
        <strain evidence="8">NBRC 105644</strain>
    </source>
</reference>
<dbReference type="InterPro" id="IPR013766">
    <property type="entry name" value="Thioredoxin_domain"/>
</dbReference>
<evidence type="ECO:0000259" key="7">
    <source>
        <dbReference type="PROSITE" id="PS51352"/>
    </source>
</evidence>
<evidence type="ECO:0000256" key="3">
    <source>
        <dbReference type="ARBA" id="ARBA00022982"/>
    </source>
</evidence>
<keyword evidence="4" id="KW-1015">Disulfide bond</keyword>
<dbReference type="PANTHER" id="PTHR45663:SF11">
    <property type="entry name" value="GEO12009P1"/>
    <property type="match status" value="1"/>
</dbReference>
<keyword evidence="5" id="KW-0676">Redox-active center</keyword>
<keyword evidence="9" id="KW-1185">Reference proteome</keyword>
<dbReference type="InterPro" id="IPR005746">
    <property type="entry name" value="Thioredoxin"/>
</dbReference>
<comment type="caution">
    <text evidence="8">The sequence shown here is derived from an EMBL/GenBank/DDBJ whole genome shotgun (WGS) entry which is preliminary data.</text>
</comment>
<proteinExistence type="inferred from homology"/>
<organism evidence="8 9">
    <name type="scientific">Virgisporangium aliadipatigenens</name>
    <dbReference type="NCBI Taxonomy" id="741659"/>
    <lineage>
        <taxon>Bacteria</taxon>
        <taxon>Bacillati</taxon>
        <taxon>Actinomycetota</taxon>
        <taxon>Actinomycetes</taxon>
        <taxon>Micromonosporales</taxon>
        <taxon>Micromonosporaceae</taxon>
        <taxon>Virgisporangium</taxon>
    </lineage>
</organism>
<dbReference type="InterPro" id="IPR036249">
    <property type="entry name" value="Thioredoxin-like_sf"/>
</dbReference>
<dbReference type="AlphaFoldDB" id="A0A8J4DMC7"/>
<dbReference type="NCBIfam" id="TIGR01068">
    <property type="entry name" value="thioredoxin"/>
    <property type="match status" value="1"/>
</dbReference>
<dbReference type="Proteomes" id="UP000619260">
    <property type="component" value="Unassembled WGS sequence"/>
</dbReference>
<dbReference type="GO" id="GO:0005737">
    <property type="term" value="C:cytoplasm"/>
    <property type="evidence" value="ECO:0007669"/>
    <property type="project" value="TreeGrafter"/>
</dbReference>
<dbReference type="FunFam" id="3.40.30.10:FF:000001">
    <property type="entry name" value="Thioredoxin"/>
    <property type="match status" value="1"/>
</dbReference>
<dbReference type="Gene3D" id="3.40.30.10">
    <property type="entry name" value="Glutaredoxin"/>
    <property type="match status" value="1"/>
</dbReference>
<gene>
    <name evidence="8" type="ORF">Val02_05310</name>
</gene>
<dbReference type="PROSITE" id="PS00194">
    <property type="entry name" value="THIOREDOXIN_1"/>
    <property type="match status" value="1"/>
</dbReference>
<dbReference type="InterPro" id="IPR017937">
    <property type="entry name" value="Thioredoxin_CS"/>
</dbReference>
<dbReference type="GO" id="GO:0015035">
    <property type="term" value="F:protein-disulfide reductase activity"/>
    <property type="evidence" value="ECO:0007669"/>
    <property type="project" value="UniProtKB-UniRule"/>
</dbReference>
<dbReference type="Pfam" id="PF00085">
    <property type="entry name" value="Thioredoxin"/>
    <property type="match status" value="1"/>
</dbReference>
<evidence type="ECO:0000313" key="9">
    <source>
        <dbReference type="Proteomes" id="UP000619260"/>
    </source>
</evidence>
<protein>
    <recommendedName>
        <fullName evidence="6">Thioredoxin</fullName>
    </recommendedName>
</protein>
<dbReference type="PRINTS" id="PR00421">
    <property type="entry name" value="THIOREDOXIN"/>
</dbReference>
<keyword evidence="2" id="KW-0813">Transport</keyword>
<dbReference type="RefSeq" id="WP_203897202.1">
    <property type="nucleotide sequence ID" value="NZ_BOPF01000002.1"/>
</dbReference>
<dbReference type="SUPFAM" id="SSF52833">
    <property type="entry name" value="Thioredoxin-like"/>
    <property type="match status" value="1"/>
</dbReference>
<evidence type="ECO:0000256" key="4">
    <source>
        <dbReference type="ARBA" id="ARBA00023157"/>
    </source>
</evidence>
<evidence type="ECO:0000313" key="8">
    <source>
        <dbReference type="EMBL" id="GIJ43645.1"/>
    </source>
</evidence>
<comment type="similarity">
    <text evidence="1">Belongs to the thioredoxin family.</text>
</comment>
<dbReference type="EMBL" id="BOPF01000002">
    <property type="protein sequence ID" value="GIJ43645.1"/>
    <property type="molecule type" value="Genomic_DNA"/>
</dbReference>